<keyword evidence="5" id="KW-0539">Nucleus</keyword>
<dbReference type="EMBL" id="JAHRIP010010477">
    <property type="protein sequence ID" value="MEQ2283807.1"/>
    <property type="molecule type" value="Genomic_DNA"/>
</dbReference>
<dbReference type="Pfam" id="PF06179">
    <property type="entry name" value="Med22"/>
    <property type="match status" value="1"/>
</dbReference>
<dbReference type="PANTHER" id="PTHR12434">
    <property type="entry name" value="MEDIATOR OF RNA POLYMERASE II TRANSCRIPTION SUBUNIT 22"/>
    <property type="match status" value="1"/>
</dbReference>
<dbReference type="Proteomes" id="UP001469553">
    <property type="component" value="Unassembled WGS sequence"/>
</dbReference>
<sequence length="243" mass="27691">MCIANSYKKKTRSNRPVLDVQPNNSSYENALKQSLLWVPLSTMANQRVLPQSKETLLQNYNKRLKDDIKSIMDNFTEIVKTAKVEDETQVSRPTQAEQDHYEMHVRAANIVRAGESLMKLVSDLKQFLILNDFPSVNDAISQQNQQLRALQDECDKKLTSLRDEIAVDLYELEEEYYSSSYSQWNSTDLPLCEAYRRRDSWASPDSSSSSTQEDREDAVGTPSQEANAQHHVNGHGTTSAEKP</sequence>
<evidence type="ECO:0000256" key="5">
    <source>
        <dbReference type="ARBA" id="ARBA00023242"/>
    </source>
</evidence>
<comment type="caution">
    <text evidence="10">The sequence shown here is derived from an EMBL/GenBank/DDBJ whole genome shotgun (WGS) entry which is preliminary data.</text>
</comment>
<name>A0ABV0XQW6_9TELE</name>
<organism evidence="10 11">
    <name type="scientific">Ameca splendens</name>
    <dbReference type="NCBI Taxonomy" id="208324"/>
    <lineage>
        <taxon>Eukaryota</taxon>
        <taxon>Metazoa</taxon>
        <taxon>Chordata</taxon>
        <taxon>Craniata</taxon>
        <taxon>Vertebrata</taxon>
        <taxon>Euteleostomi</taxon>
        <taxon>Actinopterygii</taxon>
        <taxon>Neopterygii</taxon>
        <taxon>Teleostei</taxon>
        <taxon>Neoteleostei</taxon>
        <taxon>Acanthomorphata</taxon>
        <taxon>Ovalentaria</taxon>
        <taxon>Atherinomorphae</taxon>
        <taxon>Cyprinodontiformes</taxon>
        <taxon>Goodeidae</taxon>
        <taxon>Ameca</taxon>
    </lineage>
</organism>
<gene>
    <name evidence="10" type="primary">MED22</name>
    <name evidence="10" type="ORF">AMECASPLE_015312</name>
</gene>
<keyword evidence="3" id="KW-0805">Transcription regulation</keyword>
<evidence type="ECO:0000256" key="1">
    <source>
        <dbReference type="ARBA" id="ARBA00004123"/>
    </source>
</evidence>
<evidence type="ECO:0000256" key="6">
    <source>
        <dbReference type="ARBA" id="ARBA00025687"/>
    </source>
</evidence>
<dbReference type="PANTHER" id="PTHR12434:SF6">
    <property type="entry name" value="MEDIATOR OF RNA POLYMERASE II TRANSCRIPTION SUBUNIT 22"/>
    <property type="match status" value="1"/>
</dbReference>
<comment type="subcellular location">
    <subcellularLocation>
        <location evidence="1">Nucleus</location>
    </subcellularLocation>
</comment>
<evidence type="ECO:0000256" key="4">
    <source>
        <dbReference type="ARBA" id="ARBA00023163"/>
    </source>
</evidence>
<feature type="compositionally biased region" description="Low complexity" evidence="9">
    <location>
        <begin position="201"/>
        <end position="211"/>
    </location>
</feature>
<evidence type="ECO:0000256" key="7">
    <source>
        <dbReference type="ARBA" id="ARBA00030744"/>
    </source>
</evidence>
<evidence type="ECO:0000256" key="9">
    <source>
        <dbReference type="SAM" id="MobiDB-lite"/>
    </source>
</evidence>
<evidence type="ECO:0000313" key="10">
    <source>
        <dbReference type="EMBL" id="MEQ2283807.1"/>
    </source>
</evidence>
<dbReference type="InterPro" id="IPR009332">
    <property type="entry name" value="Med22"/>
</dbReference>
<accession>A0ABV0XQW6</accession>
<evidence type="ECO:0000256" key="2">
    <source>
        <dbReference type="ARBA" id="ARBA00019695"/>
    </source>
</evidence>
<protein>
    <recommendedName>
        <fullName evidence="2">Mediator of RNA polymerase II transcription subunit 22</fullName>
    </recommendedName>
    <alternativeName>
        <fullName evidence="8">Mediator complex subunit 22</fullName>
    </alternativeName>
    <alternativeName>
        <fullName evidence="7">Surfeit locus protein 5</fullName>
    </alternativeName>
</protein>
<evidence type="ECO:0000256" key="3">
    <source>
        <dbReference type="ARBA" id="ARBA00023015"/>
    </source>
</evidence>
<evidence type="ECO:0000313" key="11">
    <source>
        <dbReference type="Proteomes" id="UP001469553"/>
    </source>
</evidence>
<reference evidence="10 11" key="1">
    <citation type="submission" date="2021-06" db="EMBL/GenBank/DDBJ databases">
        <authorList>
            <person name="Palmer J.M."/>
        </authorList>
    </citation>
    <scope>NUCLEOTIDE SEQUENCE [LARGE SCALE GENOMIC DNA]</scope>
    <source>
        <strain evidence="10 11">AS_MEX2019</strain>
        <tissue evidence="10">Muscle</tissue>
    </source>
</reference>
<evidence type="ECO:0000256" key="8">
    <source>
        <dbReference type="ARBA" id="ARBA00031962"/>
    </source>
</evidence>
<feature type="region of interest" description="Disordered" evidence="9">
    <location>
        <begin position="200"/>
        <end position="243"/>
    </location>
</feature>
<keyword evidence="11" id="KW-1185">Reference proteome</keyword>
<keyword evidence="4" id="KW-0804">Transcription</keyword>
<proteinExistence type="predicted"/>
<comment type="function">
    <text evidence="6">Component of the Mediator complex, a coactivator involved in the regulated transcription of nearly all RNA polymerase II-dependent genes. Mediator functions as a bridge to convey information from gene-specific regulatory proteins to the basal RNA polymerase II transcription machinery. Mediator is recruited to promoters by direct interactions with regulatory proteins and serves as a scaffold for the assembly of a functional preinitiation complex with RNA polymerase II and the general transcription factors.</text>
</comment>